<dbReference type="SMART" id="SM00387">
    <property type="entry name" value="HATPase_c"/>
    <property type="match status" value="1"/>
</dbReference>
<evidence type="ECO:0000313" key="10">
    <source>
        <dbReference type="EMBL" id="MBC8518943.1"/>
    </source>
</evidence>
<dbReference type="Pfam" id="PF02518">
    <property type="entry name" value="HATPase_c"/>
    <property type="match status" value="1"/>
</dbReference>
<dbReference type="SMART" id="SM00065">
    <property type="entry name" value="GAF"/>
    <property type="match status" value="1"/>
</dbReference>
<dbReference type="PROSITE" id="PS50109">
    <property type="entry name" value="HIS_KIN"/>
    <property type="match status" value="1"/>
</dbReference>
<dbReference type="Gene3D" id="1.20.5.1930">
    <property type="match status" value="1"/>
</dbReference>
<dbReference type="InterPro" id="IPR003018">
    <property type="entry name" value="GAF"/>
</dbReference>
<dbReference type="PANTHER" id="PTHR24421:SF10">
    <property type="entry name" value="NITRATE_NITRITE SENSOR PROTEIN NARQ"/>
    <property type="match status" value="1"/>
</dbReference>
<evidence type="ECO:0000256" key="4">
    <source>
        <dbReference type="ARBA" id="ARBA00022679"/>
    </source>
</evidence>
<evidence type="ECO:0000256" key="6">
    <source>
        <dbReference type="ARBA" id="ARBA00022777"/>
    </source>
</evidence>
<dbReference type="PANTHER" id="PTHR24421">
    <property type="entry name" value="NITRATE/NITRITE SENSOR PROTEIN NARX-RELATED"/>
    <property type="match status" value="1"/>
</dbReference>
<dbReference type="Gene3D" id="3.30.565.10">
    <property type="entry name" value="Histidine kinase-like ATPase, C-terminal domain"/>
    <property type="match status" value="1"/>
</dbReference>
<gene>
    <name evidence="10" type="ORF">H8D24_00855</name>
</gene>
<keyword evidence="6 10" id="KW-0418">Kinase</keyword>
<dbReference type="SUPFAM" id="SSF55781">
    <property type="entry name" value="GAF domain-like"/>
    <property type="match status" value="1"/>
</dbReference>
<dbReference type="AlphaFoldDB" id="A0A8J6TRZ2"/>
<evidence type="ECO:0000256" key="7">
    <source>
        <dbReference type="ARBA" id="ARBA00022840"/>
    </source>
</evidence>
<keyword evidence="4" id="KW-0808">Transferase</keyword>
<evidence type="ECO:0000256" key="1">
    <source>
        <dbReference type="ARBA" id="ARBA00000085"/>
    </source>
</evidence>
<dbReference type="InterPro" id="IPR011712">
    <property type="entry name" value="Sig_transdc_His_kin_sub3_dim/P"/>
</dbReference>
<dbReference type="GO" id="GO:0016020">
    <property type="term" value="C:membrane"/>
    <property type="evidence" value="ECO:0007669"/>
    <property type="project" value="InterPro"/>
</dbReference>
<keyword evidence="8" id="KW-0902">Two-component regulatory system</keyword>
<proteinExistence type="predicted"/>
<dbReference type="Gene3D" id="3.30.450.40">
    <property type="match status" value="1"/>
</dbReference>
<dbReference type="InterPro" id="IPR036890">
    <property type="entry name" value="HATPase_C_sf"/>
</dbReference>
<comment type="caution">
    <text evidence="10">The sequence shown here is derived from an EMBL/GenBank/DDBJ whole genome shotgun (WGS) entry which is preliminary data.</text>
</comment>
<reference evidence="10 11" key="1">
    <citation type="submission" date="2020-08" db="EMBL/GenBank/DDBJ databases">
        <title>Bridging the membrane lipid divide: bacteria of the FCB group superphylum have the potential to synthesize archaeal ether lipids.</title>
        <authorList>
            <person name="Villanueva L."/>
            <person name="Von Meijenfeldt F.A.B."/>
            <person name="Westbye A.B."/>
            <person name="Yadav S."/>
            <person name="Hopmans E.C."/>
            <person name="Dutilh B.E."/>
            <person name="Sinninghe Damste J.S."/>
        </authorList>
    </citation>
    <scope>NUCLEOTIDE SEQUENCE [LARGE SCALE GENOMIC DNA]</scope>
    <source>
        <strain evidence="10">NIOZ-UU100</strain>
    </source>
</reference>
<dbReference type="Pfam" id="PF13185">
    <property type="entry name" value="GAF_2"/>
    <property type="match status" value="1"/>
</dbReference>
<dbReference type="CDD" id="cd16917">
    <property type="entry name" value="HATPase_UhpB-NarQ-NarX-like"/>
    <property type="match status" value="1"/>
</dbReference>
<dbReference type="InterPro" id="IPR050482">
    <property type="entry name" value="Sensor_HK_TwoCompSys"/>
</dbReference>
<dbReference type="EMBL" id="JACNFK010000013">
    <property type="protein sequence ID" value="MBC8518943.1"/>
    <property type="molecule type" value="Genomic_DNA"/>
</dbReference>
<dbReference type="GO" id="GO:0005524">
    <property type="term" value="F:ATP binding"/>
    <property type="evidence" value="ECO:0007669"/>
    <property type="project" value="UniProtKB-KW"/>
</dbReference>
<dbReference type="Pfam" id="PF07730">
    <property type="entry name" value="HisKA_3"/>
    <property type="match status" value="1"/>
</dbReference>
<protein>
    <recommendedName>
        <fullName evidence="2">histidine kinase</fullName>
        <ecNumber evidence="2">2.7.13.3</ecNumber>
    </recommendedName>
</protein>
<keyword evidence="7" id="KW-0067">ATP-binding</keyword>
<dbReference type="Proteomes" id="UP000654401">
    <property type="component" value="Unassembled WGS sequence"/>
</dbReference>
<comment type="catalytic activity">
    <reaction evidence="1">
        <text>ATP + protein L-histidine = ADP + protein N-phospho-L-histidine.</text>
        <dbReference type="EC" id="2.7.13.3"/>
    </reaction>
</comment>
<dbReference type="EC" id="2.7.13.3" evidence="2"/>
<dbReference type="InterPro" id="IPR003594">
    <property type="entry name" value="HATPase_dom"/>
</dbReference>
<sequence>MVLVNLIESLRGRFTDGEEIPELDQLEQRLLHSEQETELQVRNQTRHLAQQAASLRILYDVVASLNSSENVQKLLLRFLSFLKEMVGADAATIRLLTPDNQMKLLSSIGMDDELAQQKGIIPVTNSLCGEALSEQTILHQENPCDCRDVDGVELPCSKNGVIIVPLQHQEKILGVYTLFVSPERQNVSREMDRLLLNIGQNLGMAIEKFRLEREAHKSKMDQERTHIAYELHDSLAQTLASLRIRTQIMEEHQKQADRKRNKSDVPGIHLSEILHIQQGLHQANRELRSLIANFRAPIHQQGVIQAITTLTDEFRKEHGINTYFQHQCESIQLPLESERHLLRVIQEALANVHKHSQAQSVRILADCIPEHKFWILIEDDGIGFNPGEKRPIEGEHIGLSAMQQRIEAIGGTLEIESEPGDGTRITITGTVNASNEEDIFDLL</sequence>
<evidence type="ECO:0000256" key="5">
    <source>
        <dbReference type="ARBA" id="ARBA00022741"/>
    </source>
</evidence>
<evidence type="ECO:0000256" key="8">
    <source>
        <dbReference type="ARBA" id="ARBA00023012"/>
    </source>
</evidence>
<dbReference type="SUPFAM" id="SSF55874">
    <property type="entry name" value="ATPase domain of HSP90 chaperone/DNA topoisomerase II/histidine kinase"/>
    <property type="match status" value="1"/>
</dbReference>
<keyword evidence="3" id="KW-0597">Phosphoprotein</keyword>
<evidence type="ECO:0000256" key="3">
    <source>
        <dbReference type="ARBA" id="ARBA00022553"/>
    </source>
</evidence>
<name>A0A8J6TRZ2_9GAMM</name>
<keyword evidence="5" id="KW-0547">Nucleotide-binding</keyword>
<dbReference type="GO" id="GO:0046983">
    <property type="term" value="F:protein dimerization activity"/>
    <property type="evidence" value="ECO:0007669"/>
    <property type="project" value="InterPro"/>
</dbReference>
<dbReference type="InterPro" id="IPR005467">
    <property type="entry name" value="His_kinase_dom"/>
</dbReference>
<dbReference type="InterPro" id="IPR029016">
    <property type="entry name" value="GAF-like_dom_sf"/>
</dbReference>
<accession>A0A8J6TRZ2</accession>
<organism evidence="10 11">
    <name type="scientific">Candidatus Thiopontia autotrophica</name>
    <dbReference type="NCBI Taxonomy" id="2841688"/>
    <lineage>
        <taxon>Bacteria</taxon>
        <taxon>Pseudomonadati</taxon>
        <taxon>Pseudomonadota</taxon>
        <taxon>Gammaproteobacteria</taxon>
        <taxon>Candidatus Thiopontia</taxon>
    </lineage>
</organism>
<dbReference type="GO" id="GO:0000155">
    <property type="term" value="F:phosphorelay sensor kinase activity"/>
    <property type="evidence" value="ECO:0007669"/>
    <property type="project" value="InterPro"/>
</dbReference>
<feature type="domain" description="Histidine kinase" evidence="9">
    <location>
        <begin position="230"/>
        <end position="433"/>
    </location>
</feature>
<evidence type="ECO:0000313" key="11">
    <source>
        <dbReference type="Proteomes" id="UP000654401"/>
    </source>
</evidence>
<evidence type="ECO:0000259" key="9">
    <source>
        <dbReference type="PROSITE" id="PS50109"/>
    </source>
</evidence>
<evidence type="ECO:0000256" key="2">
    <source>
        <dbReference type="ARBA" id="ARBA00012438"/>
    </source>
</evidence>